<reference evidence="1" key="1">
    <citation type="submission" date="2022-07" db="EMBL/GenBank/DDBJ databases">
        <authorList>
            <person name="Macas J."/>
            <person name="Novak P."/>
            <person name="Neumann P."/>
        </authorList>
    </citation>
    <scope>NUCLEOTIDE SEQUENCE</scope>
</reference>
<dbReference type="EMBL" id="CAMAPF010000955">
    <property type="protein sequence ID" value="CAH9129349.1"/>
    <property type="molecule type" value="Genomic_DNA"/>
</dbReference>
<keyword evidence="3" id="KW-1185">Reference proteome</keyword>
<dbReference type="Proteomes" id="UP001152523">
    <property type="component" value="Unassembled WGS sequence"/>
</dbReference>
<dbReference type="EMBL" id="CAMAPF010000157">
    <property type="protein sequence ID" value="CAH9109716.1"/>
    <property type="molecule type" value="Genomic_DNA"/>
</dbReference>
<proteinExistence type="predicted"/>
<sequence>MSFTHSTQTIHGKNLVFLHRLPVSSILGASSRASVSVEVSCPDDKLDYMSILFIYRAEMICEEQFATNRRSYLYWCCEGVMQGKCEPVGFHTAQ</sequence>
<evidence type="ECO:0000313" key="2">
    <source>
        <dbReference type="EMBL" id="CAH9129349.1"/>
    </source>
</evidence>
<dbReference type="AlphaFoldDB" id="A0AAV0DTX1"/>
<evidence type="ECO:0000313" key="3">
    <source>
        <dbReference type="Proteomes" id="UP001152523"/>
    </source>
</evidence>
<name>A0AAV0DTX1_9ASTE</name>
<evidence type="ECO:0000313" key="1">
    <source>
        <dbReference type="EMBL" id="CAH9109716.1"/>
    </source>
</evidence>
<gene>
    <name evidence="1" type="ORF">CEPIT_LOCUS18892</name>
    <name evidence="2" type="ORF">CEPIT_LOCUS29784</name>
</gene>
<accession>A0AAV0DTX1</accession>
<comment type="caution">
    <text evidence="1">The sequence shown here is derived from an EMBL/GenBank/DDBJ whole genome shotgun (WGS) entry which is preliminary data.</text>
</comment>
<organism evidence="1 3">
    <name type="scientific">Cuscuta epithymum</name>
    <dbReference type="NCBI Taxonomy" id="186058"/>
    <lineage>
        <taxon>Eukaryota</taxon>
        <taxon>Viridiplantae</taxon>
        <taxon>Streptophyta</taxon>
        <taxon>Embryophyta</taxon>
        <taxon>Tracheophyta</taxon>
        <taxon>Spermatophyta</taxon>
        <taxon>Magnoliopsida</taxon>
        <taxon>eudicotyledons</taxon>
        <taxon>Gunneridae</taxon>
        <taxon>Pentapetalae</taxon>
        <taxon>asterids</taxon>
        <taxon>lamiids</taxon>
        <taxon>Solanales</taxon>
        <taxon>Convolvulaceae</taxon>
        <taxon>Cuscuteae</taxon>
        <taxon>Cuscuta</taxon>
        <taxon>Cuscuta subgen. Cuscuta</taxon>
    </lineage>
</organism>
<protein>
    <submittedName>
        <fullName evidence="1">Uncharacterized protein</fullName>
    </submittedName>
</protein>